<dbReference type="EC" id="4.1.3.40" evidence="4"/>
<evidence type="ECO:0000256" key="3">
    <source>
        <dbReference type="ARBA" id="ARBA00023239"/>
    </source>
</evidence>
<feature type="binding site" evidence="4">
    <location>
        <position position="136"/>
    </location>
    <ligand>
        <name>substrate</name>
    </ligand>
</feature>
<dbReference type="GO" id="GO:0042866">
    <property type="term" value="P:pyruvate biosynthetic process"/>
    <property type="evidence" value="ECO:0007669"/>
    <property type="project" value="UniProtKB-UniRule"/>
</dbReference>
<comment type="subcellular location">
    <subcellularLocation>
        <location evidence="4">Cytoplasm</location>
    </subcellularLocation>
</comment>
<dbReference type="InterPro" id="IPR028978">
    <property type="entry name" value="Chorismate_lyase_/UTRA_dom_sf"/>
</dbReference>
<dbReference type="EMBL" id="CP002776">
    <property type="protein sequence ID" value="AEG30817.1"/>
    <property type="molecule type" value="Genomic_DNA"/>
</dbReference>
<gene>
    <name evidence="4" type="primary">ubiC</name>
    <name evidence="5" type="ordered locus">Thicy_0041</name>
</gene>
<dbReference type="STRING" id="717773.Thicy_0041"/>
<dbReference type="Pfam" id="PF04345">
    <property type="entry name" value="Chor_lyase"/>
    <property type="match status" value="1"/>
</dbReference>
<comment type="pathway">
    <text evidence="4">Cofactor biosynthesis; ubiquinone biosynthesis.</text>
</comment>
<protein>
    <recommendedName>
        <fullName evidence="4">Probable chorismate pyruvate-lyase</fullName>
        <shortName evidence="4">CL</shortName>
        <shortName evidence="4">CPL</shortName>
        <ecNumber evidence="4">4.1.3.40</ecNumber>
    </recommendedName>
</protein>
<comment type="similarity">
    <text evidence="4">Belongs to the UbiC family.</text>
</comment>
<proteinExistence type="inferred from homology"/>
<dbReference type="PANTHER" id="PTHR38683">
    <property type="entry name" value="CHORISMATE PYRUVATE-LYASE"/>
    <property type="match status" value="1"/>
</dbReference>
<feature type="binding site" evidence="4">
    <location>
        <position position="190"/>
    </location>
    <ligand>
        <name>substrate</name>
    </ligand>
</feature>
<dbReference type="Gene3D" id="3.40.1410.10">
    <property type="entry name" value="Chorismate lyase-like"/>
    <property type="match status" value="1"/>
</dbReference>
<evidence type="ECO:0000256" key="4">
    <source>
        <dbReference type="HAMAP-Rule" id="MF_01632"/>
    </source>
</evidence>
<keyword evidence="6" id="KW-1185">Reference proteome</keyword>
<dbReference type="SUPFAM" id="SSF64288">
    <property type="entry name" value="Chorismate lyase-like"/>
    <property type="match status" value="1"/>
</dbReference>
<feature type="binding site" evidence="4">
    <location>
        <position position="98"/>
    </location>
    <ligand>
        <name>substrate</name>
    </ligand>
</feature>
<dbReference type="PANTHER" id="PTHR38683:SF1">
    <property type="entry name" value="CHORISMATE PYRUVATE-LYASE"/>
    <property type="match status" value="1"/>
</dbReference>
<keyword evidence="3 4" id="KW-0456">Lyase</keyword>
<dbReference type="UniPathway" id="UPA00232"/>
<dbReference type="GO" id="GO:0008813">
    <property type="term" value="F:chorismate lyase activity"/>
    <property type="evidence" value="ECO:0007669"/>
    <property type="project" value="UniProtKB-UniRule"/>
</dbReference>
<dbReference type="eggNOG" id="COG3161">
    <property type="taxonomic scope" value="Bacteria"/>
</dbReference>
<keyword evidence="4 5" id="KW-0670">Pyruvate</keyword>
<evidence type="ECO:0000313" key="5">
    <source>
        <dbReference type="EMBL" id="AEG30817.1"/>
    </source>
</evidence>
<comment type="caution">
    <text evidence="4">Lacks conserved residue(s) required for the propagation of feature annotation.</text>
</comment>
<organism evidence="5 6">
    <name type="scientific">Thiomicrospira cyclica (strain DSM 14477 / JCM 11371 / ALM1)</name>
    <name type="common">Thioalkalimicrobium cyclicum</name>
    <dbReference type="NCBI Taxonomy" id="717773"/>
    <lineage>
        <taxon>Bacteria</taxon>
        <taxon>Pseudomonadati</taxon>
        <taxon>Pseudomonadota</taxon>
        <taxon>Gammaproteobacteria</taxon>
        <taxon>Thiotrichales</taxon>
        <taxon>Piscirickettsiaceae</taxon>
        <taxon>Thiomicrospira</taxon>
    </lineage>
</organism>
<dbReference type="KEGG" id="tcy:Thicy_0041"/>
<dbReference type="Proteomes" id="UP000009232">
    <property type="component" value="Chromosome"/>
</dbReference>
<comment type="function">
    <text evidence="4">Removes the pyruvyl group from chorismate, with concomitant aromatization of the ring, to provide 4-hydroxybenzoate (4HB) for the ubiquinone pathway.</text>
</comment>
<dbReference type="GO" id="GO:0005829">
    <property type="term" value="C:cytosol"/>
    <property type="evidence" value="ECO:0007669"/>
    <property type="project" value="TreeGrafter"/>
</dbReference>
<evidence type="ECO:0000256" key="1">
    <source>
        <dbReference type="ARBA" id="ARBA00022490"/>
    </source>
</evidence>
<dbReference type="HAMAP" id="MF_01632">
    <property type="entry name" value="UbiC"/>
    <property type="match status" value="1"/>
</dbReference>
<evidence type="ECO:0000256" key="2">
    <source>
        <dbReference type="ARBA" id="ARBA00022688"/>
    </source>
</evidence>
<keyword evidence="1 4" id="KW-0963">Cytoplasm</keyword>
<name>F6DB77_THICA</name>
<dbReference type="AlphaFoldDB" id="F6DB77"/>
<accession>F6DB77</accession>
<dbReference type="InterPro" id="IPR007440">
    <property type="entry name" value="Chorismate--pyruvate_lyase"/>
</dbReference>
<dbReference type="GO" id="GO:0006744">
    <property type="term" value="P:ubiquinone biosynthetic process"/>
    <property type="evidence" value="ECO:0007669"/>
    <property type="project" value="UniProtKB-UniRule"/>
</dbReference>
<comment type="catalytic activity">
    <reaction evidence="4">
        <text>chorismate = 4-hydroxybenzoate + pyruvate</text>
        <dbReference type="Rhea" id="RHEA:16505"/>
        <dbReference type="ChEBI" id="CHEBI:15361"/>
        <dbReference type="ChEBI" id="CHEBI:17879"/>
        <dbReference type="ChEBI" id="CHEBI:29748"/>
        <dbReference type="EC" id="4.1.3.40"/>
    </reaction>
</comment>
<reference evidence="5 6" key="1">
    <citation type="submission" date="2011-05" db="EMBL/GenBank/DDBJ databases">
        <title>Complete sequence of Thioalkalimicrobium cyclicum ALM1.</title>
        <authorList>
            <consortium name="US DOE Joint Genome Institute"/>
            <person name="Lucas S."/>
            <person name="Han J."/>
            <person name="Lapidus A."/>
            <person name="Cheng J.-F."/>
            <person name="Goodwin L."/>
            <person name="Pitluck S."/>
            <person name="Peters L."/>
            <person name="Mikhailova N."/>
            <person name="Davenport K."/>
            <person name="Han C."/>
            <person name="Tapia R."/>
            <person name="Land M."/>
            <person name="Hauser L."/>
            <person name="Kyrpides N."/>
            <person name="Ivanova N."/>
            <person name="Pagani I."/>
            <person name="Kappler U."/>
            <person name="Woyke T."/>
        </authorList>
    </citation>
    <scope>NUCLEOTIDE SEQUENCE [LARGE SCALE GENOMIC DNA]</scope>
    <source>
        <strain evidence="6">DSM 14477 / JCM 11371 / ALM1</strain>
    </source>
</reference>
<evidence type="ECO:0000313" key="6">
    <source>
        <dbReference type="Proteomes" id="UP000009232"/>
    </source>
</evidence>
<sequence length="203" mass="23312">MLIDWTIIMPNARLAQRLYEAVDISRLTQNLPQQAWLFDRASLTEKLQARCPTLQVVPLYEGWGHPYPFEQAALARTFAGSTSDSASRLPSGSRVWIREVILECQGQAWIFARSVSPAVGARQPWAFLRQQGQQPLGQRLFQDPSIERDAFLFSRWHWPSPVIAHKIAHQPMLARHCLYQKHQAPLLLSEIFLADFWAKKTPN</sequence>
<keyword evidence="2 4" id="KW-0831">Ubiquinone biosynthesis</keyword>
<dbReference type="HOGENOM" id="CLU_096824_2_0_6"/>